<dbReference type="Gene3D" id="3.90.1150.10">
    <property type="entry name" value="Aspartate Aminotransferase, domain 1"/>
    <property type="match status" value="1"/>
</dbReference>
<dbReference type="GO" id="GO:0042802">
    <property type="term" value="F:identical protein binding"/>
    <property type="evidence" value="ECO:0007669"/>
    <property type="project" value="TreeGrafter"/>
</dbReference>
<dbReference type="InterPro" id="IPR015421">
    <property type="entry name" value="PyrdxlP-dep_Trfase_major"/>
</dbReference>
<gene>
    <name evidence="8" type="ORF">H5P27_07725</name>
</gene>
<evidence type="ECO:0000313" key="8">
    <source>
        <dbReference type="EMBL" id="MBC2605930.1"/>
    </source>
</evidence>
<dbReference type="RefSeq" id="WP_185659818.1">
    <property type="nucleotide sequence ID" value="NZ_CAWPOO010000007.1"/>
</dbReference>
<accession>A0A7X1E7N2</accession>
<comment type="subunit">
    <text evidence="3">Homodimer.</text>
</comment>
<comment type="caution">
    <text evidence="8">The sequence shown here is derived from an EMBL/GenBank/DDBJ whole genome shotgun (WGS) entry which is preliminary data.</text>
</comment>
<evidence type="ECO:0000256" key="5">
    <source>
        <dbReference type="ARBA" id="ARBA00022679"/>
    </source>
</evidence>
<evidence type="ECO:0000313" key="9">
    <source>
        <dbReference type="Proteomes" id="UP000526501"/>
    </source>
</evidence>
<comment type="similarity">
    <text evidence="2">Belongs to the class-I pyridoxal-phosphate-dependent aminotransferase family.</text>
</comment>
<dbReference type="GO" id="GO:0030170">
    <property type="term" value="F:pyridoxal phosphate binding"/>
    <property type="evidence" value="ECO:0007669"/>
    <property type="project" value="InterPro"/>
</dbReference>
<dbReference type="FunFam" id="3.90.1150.10:FF:000001">
    <property type="entry name" value="Aspartate aminotransferase"/>
    <property type="match status" value="1"/>
</dbReference>
<keyword evidence="4 8" id="KW-0032">Aminotransferase</keyword>
<dbReference type="InterPro" id="IPR015422">
    <property type="entry name" value="PyrdxlP-dep_Trfase_small"/>
</dbReference>
<dbReference type="EMBL" id="JACHVC010000007">
    <property type="protein sequence ID" value="MBC2605930.1"/>
    <property type="molecule type" value="Genomic_DNA"/>
</dbReference>
<organism evidence="8 9">
    <name type="scientific">Pelagicoccus albus</name>
    <dbReference type="NCBI Taxonomy" id="415222"/>
    <lineage>
        <taxon>Bacteria</taxon>
        <taxon>Pseudomonadati</taxon>
        <taxon>Verrucomicrobiota</taxon>
        <taxon>Opitutia</taxon>
        <taxon>Puniceicoccales</taxon>
        <taxon>Pelagicoccaceae</taxon>
        <taxon>Pelagicoccus</taxon>
    </lineage>
</organism>
<dbReference type="AlphaFoldDB" id="A0A7X1E7N2"/>
<evidence type="ECO:0000256" key="4">
    <source>
        <dbReference type="ARBA" id="ARBA00022576"/>
    </source>
</evidence>
<evidence type="ECO:0000256" key="1">
    <source>
        <dbReference type="ARBA" id="ARBA00001933"/>
    </source>
</evidence>
<evidence type="ECO:0000256" key="6">
    <source>
        <dbReference type="ARBA" id="ARBA00022898"/>
    </source>
</evidence>
<dbReference type="SUPFAM" id="SSF53383">
    <property type="entry name" value="PLP-dependent transferases"/>
    <property type="match status" value="1"/>
</dbReference>
<dbReference type="InterPro" id="IPR004839">
    <property type="entry name" value="Aminotransferase_I/II_large"/>
</dbReference>
<dbReference type="GO" id="GO:0006520">
    <property type="term" value="P:amino acid metabolic process"/>
    <property type="evidence" value="ECO:0007669"/>
    <property type="project" value="InterPro"/>
</dbReference>
<dbReference type="Pfam" id="PF00155">
    <property type="entry name" value="Aminotran_1_2"/>
    <property type="match status" value="1"/>
</dbReference>
<dbReference type="InterPro" id="IPR000796">
    <property type="entry name" value="Asp_trans"/>
</dbReference>
<feature type="domain" description="Aminotransferase class I/classII large" evidence="7">
    <location>
        <begin position="29"/>
        <end position="394"/>
    </location>
</feature>
<dbReference type="Proteomes" id="UP000526501">
    <property type="component" value="Unassembled WGS sequence"/>
</dbReference>
<name>A0A7X1E7N2_9BACT</name>
<protein>
    <submittedName>
        <fullName evidence="8">Aspartate/tyrosine/aromatic aminotransferase</fullName>
    </submittedName>
</protein>
<keyword evidence="6" id="KW-0663">Pyridoxal phosphate</keyword>
<keyword evidence="9" id="KW-1185">Reference proteome</keyword>
<evidence type="ECO:0000256" key="3">
    <source>
        <dbReference type="ARBA" id="ARBA00011738"/>
    </source>
</evidence>
<evidence type="ECO:0000256" key="2">
    <source>
        <dbReference type="ARBA" id="ARBA00007441"/>
    </source>
</evidence>
<dbReference type="PANTHER" id="PTHR11879:SF22">
    <property type="entry name" value="ASPARTATE AMINOTRANSFERASE, MITOCHONDRIAL"/>
    <property type="match status" value="1"/>
</dbReference>
<reference evidence="8 9" key="1">
    <citation type="submission" date="2020-07" db="EMBL/GenBank/DDBJ databases">
        <authorList>
            <person name="Feng X."/>
        </authorList>
    </citation>
    <scope>NUCLEOTIDE SEQUENCE [LARGE SCALE GENOMIC DNA]</scope>
    <source>
        <strain evidence="8 9">JCM23202</strain>
    </source>
</reference>
<keyword evidence="5 8" id="KW-0808">Transferase</keyword>
<dbReference type="CDD" id="cd00609">
    <property type="entry name" value="AAT_like"/>
    <property type="match status" value="1"/>
</dbReference>
<proteinExistence type="inferred from homology"/>
<dbReference type="InterPro" id="IPR015424">
    <property type="entry name" value="PyrdxlP-dep_Trfase"/>
</dbReference>
<dbReference type="GO" id="GO:0008483">
    <property type="term" value="F:transaminase activity"/>
    <property type="evidence" value="ECO:0007669"/>
    <property type="project" value="UniProtKB-KW"/>
</dbReference>
<dbReference type="NCBIfam" id="NF006719">
    <property type="entry name" value="PRK09257.1"/>
    <property type="match status" value="1"/>
</dbReference>
<dbReference type="PANTHER" id="PTHR11879">
    <property type="entry name" value="ASPARTATE AMINOTRANSFERASE"/>
    <property type="match status" value="1"/>
</dbReference>
<comment type="cofactor">
    <cofactor evidence="1">
        <name>pyridoxal 5'-phosphate</name>
        <dbReference type="ChEBI" id="CHEBI:597326"/>
    </cofactor>
</comment>
<dbReference type="PRINTS" id="PR00799">
    <property type="entry name" value="TRANSAMINASE"/>
</dbReference>
<sequence length="398" mass="42733">MSYFDTVSLAPADPILSLTEAFKADKNPEKINLSVGVFVDQSGVTPILETVKEAERRILEASTSKSYLPMTGTPAYASLTQKLCFGEEIAESLQGKVTSLQTPGGTGALRVAADFIAKNTSAQTIWLSNPTWANHKGIFGAPGLKLGTYDYFDSANLSLDYDAFLKSLESIPAGDVVVLHGCCHNPTGVDLTPEQWEDVAKIAAAKKWIPLVDFAYQGFGDGIVEDAAAARIVAKAGLPAFVCQSFSKNLGLYQDRVGALHVITDDASNLANVVSQLKISVRVNYSNPPAHGGAIVTTILSDEKLTEQWHAELKAMRDRIASVRTQFVDALKAAGVEKDFTFLTQQKGMFSFTGLGKEQATALREEHSVYIVDSGRINVAGITDSNIDRVVAAIKAVL</sequence>
<dbReference type="FunFam" id="3.40.640.10:FF:000066">
    <property type="entry name" value="Aspartate aminotransferase"/>
    <property type="match status" value="1"/>
</dbReference>
<dbReference type="Gene3D" id="3.40.640.10">
    <property type="entry name" value="Type I PLP-dependent aspartate aminotransferase-like (Major domain)"/>
    <property type="match status" value="1"/>
</dbReference>
<evidence type="ECO:0000259" key="7">
    <source>
        <dbReference type="Pfam" id="PF00155"/>
    </source>
</evidence>